<dbReference type="Proteomes" id="UP000273252">
    <property type="component" value="Unassembled WGS sequence"/>
</dbReference>
<feature type="transmembrane region" description="Helical" evidence="3">
    <location>
        <begin position="445"/>
        <end position="465"/>
    </location>
</feature>
<dbReference type="Gene3D" id="3.30.70.270">
    <property type="match status" value="1"/>
</dbReference>
<evidence type="ECO:0000256" key="3">
    <source>
        <dbReference type="SAM" id="Phobius"/>
    </source>
</evidence>
<dbReference type="SMART" id="SM00267">
    <property type="entry name" value="GGDEF"/>
    <property type="match status" value="1"/>
</dbReference>
<dbReference type="SUPFAM" id="SSF48452">
    <property type="entry name" value="TPR-like"/>
    <property type="match status" value="2"/>
</dbReference>
<dbReference type="InterPro" id="IPR050469">
    <property type="entry name" value="Diguanylate_Cyclase"/>
</dbReference>
<dbReference type="SMART" id="SM00028">
    <property type="entry name" value="TPR"/>
    <property type="match status" value="6"/>
</dbReference>
<comment type="catalytic activity">
    <reaction evidence="2">
        <text>2 GTP = 3',3'-c-di-GMP + 2 diphosphate</text>
        <dbReference type="Rhea" id="RHEA:24898"/>
        <dbReference type="ChEBI" id="CHEBI:33019"/>
        <dbReference type="ChEBI" id="CHEBI:37565"/>
        <dbReference type="ChEBI" id="CHEBI:58805"/>
        <dbReference type="EC" id="2.7.7.65"/>
    </reaction>
</comment>
<keyword evidence="3" id="KW-0812">Transmembrane</keyword>
<organism evidence="5 6">
    <name type="scientific">Vibrio sinensis</name>
    <dbReference type="NCBI Taxonomy" id="2302434"/>
    <lineage>
        <taxon>Bacteria</taxon>
        <taxon>Pseudomonadati</taxon>
        <taxon>Pseudomonadota</taxon>
        <taxon>Gammaproteobacteria</taxon>
        <taxon>Vibrionales</taxon>
        <taxon>Vibrionaceae</taxon>
        <taxon>Vibrio</taxon>
    </lineage>
</organism>
<dbReference type="Pfam" id="PF00990">
    <property type="entry name" value="GGDEF"/>
    <property type="match status" value="1"/>
</dbReference>
<dbReference type="RefSeq" id="WP_120032059.1">
    <property type="nucleotide sequence ID" value="NZ_QVMU01000012.1"/>
</dbReference>
<dbReference type="Gene3D" id="1.25.40.10">
    <property type="entry name" value="Tetratricopeptide repeat domain"/>
    <property type="match status" value="2"/>
</dbReference>
<dbReference type="NCBIfam" id="TIGR00254">
    <property type="entry name" value="GGDEF"/>
    <property type="match status" value="1"/>
</dbReference>
<dbReference type="OrthoDB" id="6191081at2"/>
<dbReference type="InterPro" id="IPR043128">
    <property type="entry name" value="Rev_trsase/Diguanyl_cyclase"/>
</dbReference>
<gene>
    <name evidence="5" type="ORF">DZ860_13305</name>
</gene>
<dbReference type="GO" id="GO:0052621">
    <property type="term" value="F:diguanylate cyclase activity"/>
    <property type="evidence" value="ECO:0007669"/>
    <property type="project" value="UniProtKB-EC"/>
</dbReference>
<evidence type="ECO:0000259" key="4">
    <source>
        <dbReference type="PROSITE" id="PS50887"/>
    </source>
</evidence>
<dbReference type="Pfam" id="PF13424">
    <property type="entry name" value="TPR_12"/>
    <property type="match status" value="1"/>
</dbReference>
<dbReference type="AlphaFoldDB" id="A0A3A6QNJ0"/>
<evidence type="ECO:0000256" key="2">
    <source>
        <dbReference type="ARBA" id="ARBA00034247"/>
    </source>
</evidence>
<accession>A0A3A6QNJ0</accession>
<dbReference type="CDD" id="cd01949">
    <property type="entry name" value="GGDEF"/>
    <property type="match status" value="1"/>
</dbReference>
<feature type="domain" description="GGDEF" evidence="4">
    <location>
        <begin position="510"/>
        <end position="643"/>
    </location>
</feature>
<keyword evidence="3" id="KW-0472">Membrane</keyword>
<reference evidence="5 6" key="1">
    <citation type="submission" date="2018-08" db="EMBL/GenBank/DDBJ databases">
        <title>Vibrio isolated from the Eastern China Marginal Seas.</title>
        <authorList>
            <person name="Li Y."/>
        </authorList>
    </citation>
    <scope>NUCLEOTIDE SEQUENCE [LARGE SCALE GENOMIC DNA]</scope>
    <source>
        <strain evidence="5 6">BEI233</strain>
    </source>
</reference>
<proteinExistence type="predicted"/>
<keyword evidence="6" id="KW-1185">Reference proteome</keyword>
<dbReference type="EMBL" id="QVMU01000012">
    <property type="protein sequence ID" value="RJX70133.1"/>
    <property type="molecule type" value="Genomic_DNA"/>
</dbReference>
<dbReference type="InterPro" id="IPR029787">
    <property type="entry name" value="Nucleotide_cyclase"/>
</dbReference>
<dbReference type="InterPro" id="IPR019734">
    <property type="entry name" value="TPR_rpt"/>
</dbReference>
<keyword evidence="3" id="KW-1133">Transmembrane helix</keyword>
<dbReference type="SUPFAM" id="SSF55073">
    <property type="entry name" value="Nucleotide cyclase"/>
    <property type="match status" value="1"/>
</dbReference>
<dbReference type="InterPro" id="IPR000160">
    <property type="entry name" value="GGDEF_dom"/>
</dbReference>
<dbReference type="InterPro" id="IPR011990">
    <property type="entry name" value="TPR-like_helical_dom_sf"/>
</dbReference>
<feature type="transmembrane region" description="Helical" evidence="3">
    <location>
        <begin position="5"/>
        <end position="27"/>
    </location>
</feature>
<evidence type="ECO:0000313" key="5">
    <source>
        <dbReference type="EMBL" id="RJX70133.1"/>
    </source>
</evidence>
<evidence type="ECO:0000256" key="1">
    <source>
        <dbReference type="ARBA" id="ARBA00012528"/>
    </source>
</evidence>
<sequence>MKNSVLVSIVILCFSIFSATVAILYWIDPVAISTEIPGYNPDSELELTAYGTQLVKIKKLSMQDAPKAVERLGDLDSKFRVKQTPIQRAYHLLILRNAAKQNKDTELFEKYTQELSSLARKHQLHWLKAQLLVDKAVEYARHGEVPKGMITIKQAIHIAEKNHALFLLPRAYNTAGFLSNASNQLVDAQQYFLRGIEVADQLSATLYNSKLHNNLGLLYVLIENWDKALEYILQARTLYLASGSNEPSVMQIFYLNEAYVYRSKGNAKLAEQAYLNSLKYYDEAKTQPRNRLLNLKGLADIKLLTKHNQAAKQAAQACVALPSAEQFPYEYGQCFLVLSRVELAMGEYQAALKSVDRAIDMFSSVEHSRWLIRADRQKAKVYSALGDYQRALAMFETYYQQEKKQLLSKVVDLENAFAMRQIRQRVEILDMQNKLKASQLQKETLRFEVVSIWSAFSLAMLIFFIRKVFIVKKKNQELETLSFVDSLTGLNNRRYYHHQLDNGENVLCECKYRIVLFDVDDFKAVNDTHGHDVGDEVLIAMANRMIPLIHHGELLTRWGGEEFLALLLDDENIIERIESIRAAISNEKFTTQVGELCITSSVGVSIAGTTQQILDNDMFFRKADNNLYEAKRTGKNNVVFPTAVQELLVAPIIENTYRK</sequence>
<dbReference type="PANTHER" id="PTHR45138:SF9">
    <property type="entry name" value="DIGUANYLATE CYCLASE DGCM-RELATED"/>
    <property type="match status" value="1"/>
</dbReference>
<evidence type="ECO:0000313" key="6">
    <source>
        <dbReference type="Proteomes" id="UP000273252"/>
    </source>
</evidence>
<dbReference type="EC" id="2.7.7.65" evidence="1"/>
<dbReference type="PANTHER" id="PTHR45138">
    <property type="entry name" value="REGULATORY COMPONENTS OF SENSORY TRANSDUCTION SYSTEM"/>
    <property type="match status" value="1"/>
</dbReference>
<name>A0A3A6QNJ0_9VIBR</name>
<protein>
    <recommendedName>
        <fullName evidence="1">diguanylate cyclase</fullName>
        <ecNumber evidence="1">2.7.7.65</ecNumber>
    </recommendedName>
</protein>
<comment type="caution">
    <text evidence="5">The sequence shown here is derived from an EMBL/GenBank/DDBJ whole genome shotgun (WGS) entry which is preliminary data.</text>
</comment>
<dbReference type="PROSITE" id="PS50887">
    <property type="entry name" value="GGDEF"/>
    <property type="match status" value="1"/>
</dbReference>